<dbReference type="InterPro" id="IPR050250">
    <property type="entry name" value="Macrolide_Exporter_MacB"/>
</dbReference>
<dbReference type="PANTHER" id="PTHR30572">
    <property type="entry name" value="MEMBRANE COMPONENT OF TRANSPORTER-RELATED"/>
    <property type="match status" value="1"/>
</dbReference>
<dbReference type="Pfam" id="PF02687">
    <property type="entry name" value="FtsX"/>
    <property type="match status" value="1"/>
</dbReference>
<dbReference type="Pfam" id="PF12704">
    <property type="entry name" value="MacB_PCD"/>
    <property type="match status" value="1"/>
</dbReference>
<evidence type="ECO:0000256" key="3">
    <source>
        <dbReference type="ARBA" id="ARBA00022692"/>
    </source>
</evidence>
<feature type="domain" description="MacB-like periplasmic core" evidence="10">
    <location>
        <begin position="21"/>
        <end position="289"/>
    </location>
</feature>
<keyword evidence="3 8" id="KW-0812">Transmembrane</keyword>
<evidence type="ECO:0000313" key="11">
    <source>
        <dbReference type="EMBL" id="OEH86701.1"/>
    </source>
</evidence>
<keyword evidence="4 8" id="KW-1133">Transmembrane helix</keyword>
<evidence type="ECO:0000259" key="9">
    <source>
        <dbReference type="Pfam" id="PF02687"/>
    </source>
</evidence>
<feature type="transmembrane region" description="Helical" evidence="8">
    <location>
        <begin position="369"/>
        <end position="389"/>
    </location>
</feature>
<dbReference type="Proteomes" id="UP000095255">
    <property type="component" value="Unassembled WGS sequence"/>
</dbReference>
<protein>
    <submittedName>
        <fullName evidence="11">ABC transporter</fullName>
    </submittedName>
</protein>
<dbReference type="InterPro" id="IPR025857">
    <property type="entry name" value="MacB_PCD"/>
</dbReference>
<name>A0A1E5L993_9FIRM</name>
<dbReference type="GO" id="GO:0005886">
    <property type="term" value="C:plasma membrane"/>
    <property type="evidence" value="ECO:0007669"/>
    <property type="project" value="UniProtKB-SubCell"/>
</dbReference>
<dbReference type="EMBL" id="MJAT01000001">
    <property type="protein sequence ID" value="OEH86701.1"/>
    <property type="molecule type" value="Genomic_DNA"/>
</dbReference>
<gene>
    <name evidence="11" type="ORF">BHU72_00025</name>
</gene>
<dbReference type="STRING" id="1390249.BHU72_00025"/>
<evidence type="ECO:0000256" key="1">
    <source>
        <dbReference type="ARBA" id="ARBA00004651"/>
    </source>
</evidence>
<keyword evidence="5 8" id="KW-0472">Membrane</keyword>
<keyword evidence="12" id="KW-1185">Reference proteome</keyword>
<feature type="domain" description="ABC3 transporter permease C-terminal" evidence="9">
    <location>
        <begin position="319"/>
        <end position="443"/>
    </location>
</feature>
<evidence type="ECO:0000256" key="4">
    <source>
        <dbReference type="ARBA" id="ARBA00022989"/>
    </source>
</evidence>
<organism evidence="11 12">
    <name type="scientific">Desulfuribacillus stibiiarsenatis</name>
    <dbReference type="NCBI Taxonomy" id="1390249"/>
    <lineage>
        <taxon>Bacteria</taxon>
        <taxon>Bacillati</taxon>
        <taxon>Bacillota</taxon>
        <taxon>Desulfuribacillia</taxon>
        <taxon>Desulfuribacillales</taxon>
        <taxon>Desulfuribacillaceae</taxon>
        <taxon>Desulfuribacillus</taxon>
    </lineage>
</organism>
<accession>A0A1E5L993</accession>
<dbReference type="AlphaFoldDB" id="A0A1E5L993"/>
<comment type="caution">
    <text evidence="11">The sequence shown here is derived from an EMBL/GenBank/DDBJ whole genome shotgun (WGS) entry which is preliminary data.</text>
</comment>
<comment type="subcellular location">
    <subcellularLocation>
        <location evidence="1">Cell membrane</location>
        <topology evidence="1">Multi-pass membrane protein</topology>
    </subcellularLocation>
</comment>
<feature type="region of interest" description="Disordered" evidence="7">
    <location>
        <begin position="247"/>
        <end position="267"/>
    </location>
</feature>
<feature type="compositionally biased region" description="Basic and acidic residues" evidence="7">
    <location>
        <begin position="247"/>
        <end position="257"/>
    </location>
</feature>
<feature type="transmembrane region" description="Helical" evidence="8">
    <location>
        <begin position="314"/>
        <end position="340"/>
    </location>
</feature>
<evidence type="ECO:0000256" key="8">
    <source>
        <dbReference type="SAM" id="Phobius"/>
    </source>
</evidence>
<evidence type="ECO:0000256" key="2">
    <source>
        <dbReference type="ARBA" id="ARBA00022475"/>
    </source>
</evidence>
<dbReference type="GO" id="GO:0022857">
    <property type="term" value="F:transmembrane transporter activity"/>
    <property type="evidence" value="ECO:0007669"/>
    <property type="project" value="TreeGrafter"/>
</dbReference>
<sequence length="452" mass="49693">MHSRDLLRMAVGNLIRRKARSLLTILGVVIGTASIVIMLSLGFAMDQSFKEQLSYMGDLTVIEIHNYGYVEPGQKQSQSPKLDDQAVASLRKIDGVKGVMPIKTAYMKMGAGRMIGHVSIIGIDPDVMEAFDFKVSDGRLLMATDKDAIVFGKNIPYNFYNPRLRNQHYGWMGGGQPLSIDLMTSKLLITSDMNYGEPRSNFNNDGNENIQPGKTYDVKAVGMLAESFSEKDHNVYMHIDTLEKIQAEDRRNQKQQDRNMNPQNDNKYERISVKVEDFTLVEGVQEIIKSMGFQSHSLTDILKSMKETSRKMQAILGGIGGVSLFVAAIGITNTMIMSIYERTREIGVMKVIGADLDDIKKMFLIEAGFIGFFGGLLGVAFSYGVSMILNTVGSSMMGPMGPGGSTTGLSVIPIELSLVAIVFATFIGLIAGYSPARRAMNISALDAIRTDK</sequence>
<evidence type="ECO:0000256" key="5">
    <source>
        <dbReference type="ARBA" id="ARBA00023136"/>
    </source>
</evidence>
<proteinExistence type="inferred from homology"/>
<dbReference type="OrthoDB" id="9770099at2"/>
<evidence type="ECO:0000256" key="7">
    <source>
        <dbReference type="SAM" id="MobiDB-lite"/>
    </source>
</evidence>
<reference evidence="11 12" key="1">
    <citation type="submission" date="2016-09" db="EMBL/GenBank/DDBJ databases">
        <title>Desulfuribacillus arsenicus sp. nov., an obligately anaerobic, dissimilatory arsenic- and antimonate-reducing bacterium isolated from anoxic sediments.</title>
        <authorList>
            <person name="Abin C.A."/>
            <person name="Hollibaugh J.T."/>
        </authorList>
    </citation>
    <scope>NUCLEOTIDE SEQUENCE [LARGE SCALE GENOMIC DNA]</scope>
    <source>
        <strain evidence="11 12">MLFW-2</strain>
    </source>
</reference>
<dbReference type="RefSeq" id="WP_069700578.1">
    <property type="nucleotide sequence ID" value="NZ_MJAT01000001.1"/>
</dbReference>
<evidence type="ECO:0000259" key="10">
    <source>
        <dbReference type="Pfam" id="PF12704"/>
    </source>
</evidence>
<comment type="similarity">
    <text evidence="6">Belongs to the ABC-4 integral membrane protein family.</text>
</comment>
<feature type="transmembrane region" description="Helical" evidence="8">
    <location>
        <begin position="21"/>
        <end position="45"/>
    </location>
</feature>
<dbReference type="PANTHER" id="PTHR30572:SF4">
    <property type="entry name" value="ABC TRANSPORTER PERMEASE YTRF"/>
    <property type="match status" value="1"/>
</dbReference>
<feature type="transmembrane region" description="Helical" evidence="8">
    <location>
        <begin position="409"/>
        <end position="433"/>
    </location>
</feature>
<keyword evidence="2" id="KW-1003">Cell membrane</keyword>
<evidence type="ECO:0000313" key="12">
    <source>
        <dbReference type="Proteomes" id="UP000095255"/>
    </source>
</evidence>
<evidence type="ECO:0000256" key="6">
    <source>
        <dbReference type="ARBA" id="ARBA00038076"/>
    </source>
</evidence>
<dbReference type="InterPro" id="IPR003838">
    <property type="entry name" value="ABC3_permease_C"/>
</dbReference>